<evidence type="ECO:0000313" key="2">
    <source>
        <dbReference type="EMBL" id="MCP9200797.1"/>
    </source>
</evidence>
<organism evidence="2 3">
    <name type="scientific">Christiangramia oceanisediminis</name>
    <dbReference type="NCBI Taxonomy" id="2920386"/>
    <lineage>
        <taxon>Bacteria</taxon>
        <taxon>Pseudomonadati</taxon>
        <taxon>Bacteroidota</taxon>
        <taxon>Flavobacteriia</taxon>
        <taxon>Flavobacteriales</taxon>
        <taxon>Flavobacteriaceae</taxon>
        <taxon>Christiangramia</taxon>
    </lineage>
</organism>
<dbReference type="Pfam" id="PF05272">
    <property type="entry name" value="VapE-like_dom"/>
    <property type="match status" value="1"/>
</dbReference>
<dbReference type="PANTHER" id="PTHR34985:SF1">
    <property type="entry name" value="SLR0554 PROTEIN"/>
    <property type="match status" value="1"/>
</dbReference>
<feature type="domain" description="Virulence-associated protein E-like" evidence="1">
    <location>
        <begin position="100"/>
        <end position="312"/>
    </location>
</feature>
<comment type="caution">
    <text evidence="2">The sequence shown here is derived from an EMBL/GenBank/DDBJ whole genome shotgun (WGS) entry which is preliminary data.</text>
</comment>
<proteinExistence type="predicted"/>
<dbReference type="PANTHER" id="PTHR34985">
    <property type="entry name" value="SLR0554 PROTEIN"/>
    <property type="match status" value="1"/>
</dbReference>
<keyword evidence="3" id="KW-1185">Reference proteome</keyword>
<dbReference type="Proteomes" id="UP001155280">
    <property type="component" value="Unassembled WGS sequence"/>
</dbReference>
<name>A0A9X2R9A8_9FLAO</name>
<evidence type="ECO:0000313" key="3">
    <source>
        <dbReference type="Proteomes" id="UP001155280"/>
    </source>
</evidence>
<accession>A0A9X2R9A8</accession>
<evidence type="ECO:0000259" key="1">
    <source>
        <dbReference type="Pfam" id="PF05272"/>
    </source>
</evidence>
<dbReference type="InterPro" id="IPR007936">
    <property type="entry name" value="VapE-like_dom"/>
</dbReference>
<protein>
    <submittedName>
        <fullName evidence="2">Virulence-associated E family protein</fullName>
    </submittedName>
</protein>
<gene>
    <name evidence="2" type="ORF">MKO06_12830</name>
</gene>
<dbReference type="RefSeq" id="WP_241552468.1">
    <property type="nucleotide sequence ID" value="NZ_JANCNS010000003.1"/>
</dbReference>
<dbReference type="AlphaFoldDB" id="A0A9X2R9A8"/>
<reference evidence="2" key="1">
    <citation type="submission" date="2022-07" db="EMBL/GenBank/DDBJ databases">
        <title>Gramela sediminis sp. nov., isolated from deep-sea sediment of the Indian Ocean.</title>
        <authorList>
            <person name="Shi H."/>
        </authorList>
    </citation>
    <scope>NUCLEOTIDE SEQUENCE</scope>
    <source>
        <strain evidence="2">GC03-9</strain>
    </source>
</reference>
<dbReference type="EMBL" id="JANCNS010000003">
    <property type="protein sequence ID" value="MCP9200797.1"/>
    <property type="molecule type" value="Genomic_DNA"/>
</dbReference>
<sequence length="394" mass="46651">MDHSKIPIYRVENPKKKTIYDYMEEYLFEKYDIRYNEISQDFQISLKGSKSWEELQMNSILIELARSNIEVSPNKLEILLKSYVVPHFNPIETYFKGLKNWDGQDYISKLASYVPVQDHNIFSYHFRKWLVRTIRCALEETYFNKQCLVLVHNQQNSGKSTWCRFLCPPPLSKYIAEDISNDKDARIQLTRNFIINLDELSMLNKKDINSLKAYFSKTFINERLPYDRKNSTLSRTCSFIGSTNQANFLSDETGSVRWLCFKLLRKIDFNYSKDIDIDLVWSQAYHLAYVDPHFTPELTPKDIEENEERNREFRQLSIEEELITKYFEKSEEIKHFHTSSEILAKLACLNIRLNAIYIGKALNALNFNRVKHPQRQVYGFLAKPLFASSPWEIT</sequence>